<dbReference type="EMBL" id="MT162467">
    <property type="protein sequence ID" value="QJC69101.1"/>
    <property type="molecule type" value="Genomic_DNA"/>
</dbReference>
<keyword evidence="2" id="KW-1185">Reference proteome</keyword>
<protein>
    <submittedName>
        <fullName evidence="1">Uncharacterized protein</fullName>
    </submittedName>
</protein>
<accession>A0A6H2HSP5</accession>
<sequence>MNDLSSPKNPIVMIALLLGFMIAGVQMNSHKDHFITQPAANLSR</sequence>
<organism evidence="1 2">
    <name type="scientific">Synechococcus phage S-H34</name>
    <dbReference type="NCBI Taxonomy" id="2718942"/>
    <lineage>
        <taxon>Viruses</taxon>
        <taxon>Duplodnaviria</taxon>
        <taxon>Heunggongvirae</taxon>
        <taxon>Uroviricota</taxon>
        <taxon>Caudoviricetes</taxon>
        <taxon>Pantevenvirales</taxon>
        <taxon>Kyanoviridae</taxon>
        <taxon>Makaravirus</taxon>
        <taxon>Makaravirus thirtyfour</taxon>
    </lineage>
</organism>
<reference evidence="1 2" key="1">
    <citation type="submission" date="2020-03" db="EMBL/GenBank/DDBJ databases">
        <title>The Isolation and Genome Sequence of a Novel Cyanophage S-H34 from the Huanghai Sea, China.</title>
        <authorList>
            <person name="Jiang T."/>
        </authorList>
    </citation>
    <scope>NUCLEOTIDE SEQUENCE [LARGE SCALE GENOMIC DNA]</scope>
</reference>
<name>A0A6H2HSP5_9CAUD</name>
<dbReference type="KEGG" id="vg:77946820"/>
<dbReference type="GeneID" id="77946820"/>
<dbReference type="RefSeq" id="YP_010670610.1">
    <property type="nucleotide sequence ID" value="NC_070965.1"/>
</dbReference>
<proteinExistence type="predicted"/>
<evidence type="ECO:0000313" key="2">
    <source>
        <dbReference type="Proteomes" id="UP000501900"/>
    </source>
</evidence>
<dbReference type="Proteomes" id="UP000501900">
    <property type="component" value="Genome"/>
</dbReference>
<evidence type="ECO:0000313" key="1">
    <source>
        <dbReference type="EMBL" id="QJC69101.1"/>
    </source>
</evidence>